<dbReference type="EMBL" id="SISG01000001">
    <property type="protein sequence ID" value="TBN57570.1"/>
    <property type="molecule type" value="Genomic_DNA"/>
</dbReference>
<feature type="transmembrane region" description="Helical" evidence="1">
    <location>
        <begin position="52"/>
        <end position="71"/>
    </location>
</feature>
<evidence type="ECO:0000313" key="2">
    <source>
        <dbReference type="EMBL" id="TBN57570.1"/>
    </source>
</evidence>
<evidence type="ECO:0000313" key="3">
    <source>
        <dbReference type="Proteomes" id="UP000294194"/>
    </source>
</evidence>
<dbReference type="RefSeq" id="WP_130981681.1">
    <property type="nucleotide sequence ID" value="NZ_SISG01000001.1"/>
</dbReference>
<keyword evidence="1" id="KW-1133">Transmembrane helix</keyword>
<comment type="caution">
    <text evidence="2">The sequence shown here is derived from an EMBL/GenBank/DDBJ whole genome shotgun (WGS) entry which is preliminary data.</text>
</comment>
<proteinExistence type="predicted"/>
<sequence>MNNDDELKSVLRSADPAASLSPLDPSQFHSLKGAIMTDTTTSAPVSRKRAPLIWGLVGGVAALAIVGAFVIPSLTAGPEPVTVFSAPVVDPMATSLKCAEPTVEIMQTATIAFEATATSVEGGDVNLDVSNVFKGEINDKVQVLQGNPEISDGGGVMYEAGTTYLLASDGENIWSCGLSGPKTPELEALYTSSY</sequence>
<organism evidence="2 3">
    <name type="scientific">Glaciihabitans arcticus</name>
    <dbReference type="NCBI Taxonomy" id="2668039"/>
    <lineage>
        <taxon>Bacteria</taxon>
        <taxon>Bacillati</taxon>
        <taxon>Actinomycetota</taxon>
        <taxon>Actinomycetes</taxon>
        <taxon>Micrococcales</taxon>
        <taxon>Microbacteriaceae</taxon>
        <taxon>Glaciihabitans</taxon>
    </lineage>
</organism>
<reference evidence="3" key="1">
    <citation type="submission" date="2019-02" db="EMBL/GenBank/DDBJ databases">
        <title>Glaciihabitans arcticus sp. nov., a psychrotolerant bacterium isolated from polar soil.</title>
        <authorList>
            <person name="Dahal R.H."/>
        </authorList>
    </citation>
    <scope>NUCLEOTIDE SEQUENCE [LARGE SCALE GENOMIC DNA]</scope>
    <source>
        <strain evidence="3">RP-3-7</strain>
    </source>
</reference>
<protein>
    <submittedName>
        <fullName evidence="2">Uncharacterized protein</fullName>
    </submittedName>
</protein>
<gene>
    <name evidence="2" type="ORF">EYE40_09315</name>
</gene>
<keyword evidence="1" id="KW-0812">Transmembrane</keyword>
<keyword evidence="3" id="KW-1185">Reference proteome</keyword>
<dbReference type="Proteomes" id="UP000294194">
    <property type="component" value="Unassembled WGS sequence"/>
</dbReference>
<evidence type="ECO:0000256" key="1">
    <source>
        <dbReference type="SAM" id="Phobius"/>
    </source>
</evidence>
<keyword evidence="1" id="KW-0472">Membrane</keyword>
<dbReference type="AlphaFoldDB" id="A0A4Q9GZ10"/>
<name>A0A4Q9GZ10_9MICO</name>
<accession>A0A4Q9GZ10</accession>